<feature type="region of interest" description="Disordered" evidence="9">
    <location>
        <begin position="232"/>
        <end position="252"/>
    </location>
</feature>
<dbReference type="GO" id="GO:0003700">
    <property type="term" value="F:DNA-binding transcription factor activity"/>
    <property type="evidence" value="ECO:0007669"/>
    <property type="project" value="InterPro"/>
</dbReference>
<organism evidence="11 12">
    <name type="scientific">Bondarzewia mesenterica</name>
    <dbReference type="NCBI Taxonomy" id="1095465"/>
    <lineage>
        <taxon>Eukaryota</taxon>
        <taxon>Fungi</taxon>
        <taxon>Dikarya</taxon>
        <taxon>Basidiomycota</taxon>
        <taxon>Agaricomycotina</taxon>
        <taxon>Agaricomycetes</taxon>
        <taxon>Russulales</taxon>
        <taxon>Bondarzewiaceae</taxon>
        <taxon>Bondarzewia</taxon>
    </lineage>
</organism>
<dbReference type="AlphaFoldDB" id="A0A4S4LX74"/>
<accession>A0A4S4LX74</accession>
<comment type="subcellular location">
    <subcellularLocation>
        <location evidence="1">Nucleus</location>
    </subcellularLocation>
</comment>
<reference evidence="11 12" key="1">
    <citation type="submission" date="2019-02" db="EMBL/GenBank/DDBJ databases">
        <title>Genome sequencing of the rare red list fungi Bondarzewia mesenterica.</title>
        <authorList>
            <person name="Buettner E."/>
            <person name="Kellner H."/>
        </authorList>
    </citation>
    <scope>NUCLEOTIDE SEQUENCE [LARGE SCALE GENOMIC DNA]</scope>
    <source>
        <strain evidence="11 12">DSM 108281</strain>
    </source>
</reference>
<protein>
    <recommendedName>
        <fullName evidence="10">HSF-type DNA-binding domain-containing protein</fullName>
    </recommendedName>
</protein>
<keyword evidence="3" id="KW-0805">Transcription regulation</keyword>
<feature type="region of interest" description="Disordered" evidence="9">
    <location>
        <begin position="572"/>
        <end position="597"/>
    </location>
</feature>
<dbReference type="OrthoDB" id="60033at2759"/>
<keyword evidence="5" id="KW-0804">Transcription</keyword>
<evidence type="ECO:0000256" key="8">
    <source>
        <dbReference type="RuleBase" id="RU004020"/>
    </source>
</evidence>
<comment type="subunit">
    <text evidence="7">Homotrimer. Homotrimerization increases the affinity of HSF1 to DNA. Interacts with transcriptional coregulator SSA1 on chromatin.</text>
</comment>
<evidence type="ECO:0000256" key="9">
    <source>
        <dbReference type="SAM" id="MobiDB-lite"/>
    </source>
</evidence>
<dbReference type="InterPro" id="IPR036390">
    <property type="entry name" value="WH_DNA-bd_sf"/>
</dbReference>
<evidence type="ECO:0000256" key="1">
    <source>
        <dbReference type="ARBA" id="ARBA00004123"/>
    </source>
</evidence>
<dbReference type="PANTHER" id="PTHR10015">
    <property type="entry name" value="HEAT SHOCK TRANSCRIPTION FACTOR"/>
    <property type="match status" value="1"/>
</dbReference>
<keyword evidence="6" id="KW-0539">Nucleus</keyword>
<evidence type="ECO:0000313" key="11">
    <source>
        <dbReference type="EMBL" id="THH16478.1"/>
    </source>
</evidence>
<feature type="domain" description="HSF-type DNA-binding" evidence="10">
    <location>
        <begin position="26"/>
        <end position="131"/>
    </location>
</feature>
<dbReference type="SUPFAM" id="SSF46785">
    <property type="entry name" value="Winged helix' DNA-binding domain"/>
    <property type="match status" value="1"/>
</dbReference>
<keyword evidence="12" id="KW-1185">Reference proteome</keyword>
<feature type="compositionally biased region" description="Basic and acidic residues" evidence="9">
    <location>
        <begin position="232"/>
        <end position="243"/>
    </location>
</feature>
<evidence type="ECO:0000256" key="7">
    <source>
        <dbReference type="ARBA" id="ARBA00062171"/>
    </source>
</evidence>
<comment type="similarity">
    <text evidence="2 8">Belongs to the HSF family.</text>
</comment>
<comment type="caution">
    <text evidence="11">The sequence shown here is derived from an EMBL/GenBank/DDBJ whole genome shotgun (WGS) entry which is preliminary data.</text>
</comment>
<gene>
    <name evidence="11" type="ORF">EW146_g4165</name>
</gene>
<dbReference type="PANTHER" id="PTHR10015:SF427">
    <property type="entry name" value="HEAT SHOCK FACTOR PROTEIN"/>
    <property type="match status" value="1"/>
</dbReference>
<dbReference type="Proteomes" id="UP000310158">
    <property type="component" value="Unassembled WGS sequence"/>
</dbReference>
<dbReference type="SMART" id="SM00415">
    <property type="entry name" value="HSF"/>
    <property type="match status" value="1"/>
</dbReference>
<feature type="region of interest" description="Disordered" evidence="9">
    <location>
        <begin position="266"/>
        <end position="309"/>
    </location>
</feature>
<evidence type="ECO:0000256" key="6">
    <source>
        <dbReference type="ARBA" id="ARBA00023242"/>
    </source>
</evidence>
<evidence type="ECO:0000313" key="12">
    <source>
        <dbReference type="Proteomes" id="UP000310158"/>
    </source>
</evidence>
<dbReference type="InterPro" id="IPR036388">
    <property type="entry name" value="WH-like_DNA-bd_sf"/>
</dbReference>
<evidence type="ECO:0000256" key="5">
    <source>
        <dbReference type="ARBA" id="ARBA00023163"/>
    </source>
</evidence>
<feature type="compositionally biased region" description="Polar residues" evidence="9">
    <location>
        <begin position="572"/>
        <end position="587"/>
    </location>
</feature>
<dbReference type="FunFam" id="1.10.10.10:FF:000027">
    <property type="entry name" value="Heat shock transcription factor 1"/>
    <property type="match status" value="1"/>
</dbReference>
<dbReference type="GO" id="GO:0043565">
    <property type="term" value="F:sequence-specific DNA binding"/>
    <property type="evidence" value="ECO:0007669"/>
    <property type="project" value="InterPro"/>
</dbReference>
<name>A0A4S4LX74_9AGAM</name>
<evidence type="ECO:0000256" key="3">
    <source>
        <dbReference type="ARBA" id="ARBA00023015"/>
    </source>
</evidence>
<dbReference type="GO" id="GO:0005634">
    <property type="term" value="C:nucleus"/>
    <property type="evidence" value="ECO:0007669"/>
    <property type="project" value="UniProtKB-SubCell"/>
</dbReference>
<dbReference type="EMBL" id="SGPL01000155">
    <property type="protein sequence ID" value="THH16478.1"/>
    <property type="molecule type" value="Genomic_DNA"/>
</dbReference>
<dbReference type="PRINTS" id="PR00056">
    <property type="entry name" value="HSFDOMAIN"/>
</dbReference>
<sequence>MASDNQLALRTFKAGVHSLNKAARQSVPQFLQKLYEIVNDPNNNDMIRWTDSGDSFVVLDHERLSREVLGRWFKHQKFQSFVRQLNMYGFHKIPHLQQGVLKSDSDTEIWNFEHPHFHRGQPDLLCLIQRKKQVPQNTATEDALLEAARESVAHASSSQPTHAQLLDINSIVSGIAAVKRHQQAISADLNELKNSNQLLWQEALAARERHKNHQDTINRILKFLASVFGRSNGHDSKNHDDHGSPQPMVSRKRQRLMIGDALDAKQKGVEVVEDEDEKSMSQADQRSRSTSQFARIETPSTASPSIHSESYSPVIPLSNPYYANPLPSRITQQPWNAAPTPSLTSTDANNQMHGNTALEAVISQSQPSSSSVPISTNQQLTTTVAPQNSTDATLQTAFQQLIHSPDQLQRFMQALSNASSLQSQSLPVPPYTSFPHPQLSQITPYGPPLDFSSFTSDPNAANAHALLPKAEDGPPLEPLLNGSDHLQKSYKDASEIDADVDALQASINSLIENMGLDPALLAAQQQQQPGEGSRPATPALDIAPDLDFDAFLSLFAQQNAEQPNEHLDNTAQLDSITGGTRNTNASEHGNGPGVGIDDAPLEQLHAFMDEVASTSDTSSPILRTVEMPHSNAAAIGAARRKRPSDVAELAQDLPLMASEPSLKRSKK</sequence>
<dbReference type="InterPro" id="IPR000232">
    <property type="entry name" value="HSF_DNA-bd"/>
</dbReference>
<evidence type="ECO:0000256" key="2">
    <source>
        <dbReference type="ARBA" id="ARBA00006403"/>
    </source>
</evidence>
<dbReference type="Pfam" id="PF00447">
    <property type="entry name" value="HSF_DNA-bind"/>
    <property type="match status" value="1"/>
</dbReference>
<dbReference type="Gene3D" id="1.10.10.10">
    <property type="entry name" value="Winged helix-like DNA-binding domain superfamily/Winged helix DNA-binding domain"/>
    <property type="match status" value="1"/>
</dbReference>
<evidence type="ECO:0000259" key="10">
    <source>
        <dbReference type="SMART" id="SM00415"/>
    </source>
</evidence>
<feature type="compositionally biased region" description="Polar residues" evidence="9">
    <location>
        <begin position="280"/>
        <end position="309"/>
    </location>
</feature>
<evidence type="ECO:0000256" key="4">
    <source>
        <dbReference type="ARBA" id="ARBA00023125"/>
    </source>
</evidence>
<feature type="region of interest" description="Disordered" evidence="9">
    <location>
        <begin position="635"/>
        <end position="667"/>
    </location>
</feature>
<proteinExistence type="inferred from homology"/>
<keyword evidence="4" id="KW-0238">DNA-binding</keyword>